<dbReference type="PANTHER" id="PTHR11849">
    <property type="entry name" value="ETS"/>
    <property type="match status" value="1"/>
</dbReference>
<dbReference type="GO" id="GO:0005634">
    <property type="term" value="C:nucleus"/>
    <property type="evidence" value="ECO:0007669"/>
    <property type="project" value="UniProtKB-SubCell"/>
</dbReference>
<accession>A0AAV2SBW6</accession>
<comment type="caution">
    <text evidence="5">The sequence shown here is derived from an EMBL/GenBank/DDBJ whole genome shotgun (WGS) entry which is preliminary data.</text>
</comment>
<dbReference type="InterPro" id="IPR046328">
    <property type="entry name" value="ETS_fam"/>
</dbReference>
<name>A0AAV2SBW6_MEGNR</name>
<comment type="similarity">
    <text evidence="1 3">Belongs to the ETS family.</text>
</comment>
<gene>
    <name evidence="5" type="ORF">MNOR_LOCUS34818</name>
</gene>
<dbReference type="SMART" id="SM00413">
    <property type="entry name" value="ETS"/>
    <property type="match status" value="1"/>
</dbReference>
<dbReference type="PRINTS" id="PR00454">
    <property type="entry name" value="ETSDOMAIN"/>
</dbReference>
<dbReference type="GO" id="GO:0043565">
    <property type="term" value="F:sequence-specific DNA binding"/>
    <property type="evidence" value="ECO:0007669"/>
    <property type="project" value="InterPro"/>
</dbReference>
<evidence type="ECO:0000313" key="5">
    <source>
        <dbReference type="EMBL" id="CAL4176629.1"/>
    </source>
</evidence>
<dbReference type="Proteomes" id="UP001497623">
    <property type="component" value="Unassembled WGS sequence"/>
</dbReference>
<dbReference type="InterPro" id="IPR000418">
    <property type="entry name" value="Ets_dom"/>
</dbReference>
<evidence type="ECO:0000259" key="4">
    <source>
        <dbReference type="PROSITE" id="PS50061"/>
    </source>
</evidence>
<evidence type="ECO:0000256" key="3">
    <source>
        <dbReference type="RuleBase" id="RU004019"/>
    </source>
</evidence>
<reference evidence="5 6" key="1">
    <citation type="submission" date="2024-05" db="EMBL/GenBank/DDBJ databases">
        <authorList>
            <person name="Wallberg A."/>
        </authorList>
    </citation>
    <scope>NUCLEOTIDE SEQUENCE [LARGE SCALE GENOMIC DNA]</scope>
</reference>
<dbReference type="PANTHER" id="PTHR11849:SF191">
    <property type="entry name" value="ECDYSONE-INDUCED PROTEIN 74EF ISOFORM B"/>
    <property type="match status" value="1"/>
</dbReference>
<keyword evidence="6" id="KW-1185">Reference proteome</keyword>
<organism evidence="5 6">
    <name type="scientific">Meganyctiphanes norvegica</name>
    <name type="common">Northern krill</name>
    <name type="synonym">Thysanopoda norvegica</name>
    <dbReference type="NCBI Taxonomy" id="48144"/>
    <lineage>
        <taxon>Eukaryota</taxon>
        <taxon>Metazoa</taxon>
        <taxon>Ecdysozoa</taxon>
        <taxon>Arthropoda</taxon>
        <taxon>Crustacea</taxon>
        <taxon>Multicrustacea</taxon>
        <taxon>Malacostraca</taxon>
        <taxon>Eumalacostraca</taxon>
        <taxon>Eucarida</taxon>
        <taxon>Euphausiacea</taxon>
        <taxon>Euphausiidae</taxon>
        <taxon>Meganyctiphanes</taxon>
    </lineage>
</organism>
<sequence length="192" mass="22581">MPITYVSKKSTHLPEPSAQCKLPELLPLEDFEDEEEDEADIRVGRFSFNRFKLKDKEDLIEDVLEKITIPTSRKGRGVRGPKNWEFLMRLLADLRANPMLIKWEDQESYTFRLVEPDIIMDIWNSKSKRAPVDYNSFARGLRYHYKRGALTLVREHQMVYGCGPIAINLLHKLMRRNAEKPNSSPSFFRPWI</sequence>
<dbReference type="AlphaFoldDB" id="A0AAV2SBW6"/>
<keyword evidence="3" id="KW-0539">Nucleus</keyword>
<dbReference type="InterPro" id="IPR036388">
    <property type="entry name" value="WH-like_DNA-bd_sf"/>
</dbReference>
<proteinExistence type="inferred from homology"/>
<feature type="domain" description="ETS" evidence="4">
    <location>
        <begin position="81"/>
        <end position="163"/>
    </location>
</feature>
<dbReference type="GO" id="GO:0000981">
    <property type="term" value="F:DNA-binding transcription factor activity, RNA polymerase II-specific"/>
    <property type="evidence" value="ECO:0007669"/>
    <property type="project" value="TreeGrafter"/>
</dbReference>
<dbReference type="Pfam" id="PF00178">
    <property type="entry name" value="Ets"/>
    <property type="match status" value="1"/>
</dbReference>
<evidence type="ECO:0000256" key="1">
    <source>
        <dbReference type="ARBA" id="ARBA00005562"/>
    </source>
</evidence>
<protein>
    <recommendedName>
        <fullName evidence="4">ETS domain-containing protein</fullName>
    </recommendedName>
</protein>
<comment type="subcellular location">
    <subcellularLocation>
        <location evidence="3">Nucleus</location>
    </subcellularLocation>
</comment>
<evidence type="ECO:0000313" key="6">
    <source>
        <dbReference type="Proteomes" id="UP001497623"/>
    </source>
</evidence>
<evidence type="ECO:0000256" key="2">
    <source>
        <dbReference type="ARBA" id="ARBA00023125"/>
    </source>
</evidence>
<dbReference type="GO" id="GO:0030154">
    <property type="term" value="P:cell differentiation"/>
    <property type="evidence" value="ECO:0007669"/>
    <property type="project" value="TreeGrafter"/>
</dbReference>
<dbReference type="InterPro" id="IPR036390">
    <property type="entry name" value="WH_DNA-bd_sf"/>
</dbReference>
<dbReference type="SUPFAM" id="SSF46785">
    <property type="entry name" value="Winged helix' DNA-binding domain"/>
    <property type="match status" value="1"/>
</dbReference>
<keyword evidence="2 3" id="KW-0238">DNA-binding</keyword>
<dbReference type="EMBL" id="CAXKWB010055129">
    <property type="protein sequence ID" value="CAL4176629.1"/>
    <property type="molecule type" value="Genomic_DNA"/>
</dbReference>
<dbReference type="PROSITE" id="PS50061">
    <property type="entry name" value="ETS_DOMAIN_3"/>
    <property type="match status" value="1"/>
</dbReference>
<dbReference type="Gene3D" id="1.10.10.10">
    <property type="entry name" value="Winged helix-like DNA-binding domain superfamily/Winged helix DNA-binding domain"/>
    <property type="match status" value="1"/>
</dbReference>